<dbReference type="ESTHER" id="vibfm-b5fdk8">
    <property type="family name" value="Duf_900"/>
</dbReference>
<dbReference type="Gene3D" id="3.40.50.2300">
    <property type="match status" value="1"/>
</dbReference>
<dbReference type="AlphaFoldDB" id="B5FDK8"/>
<keyword evidence="2" id="KW-0472">Membrane</keyword>
<sequence>MIDFLIVEDSTSKRENICSLLSEINKDFDITYVDNFEDAVEKIKKRSFSFVVLDIQIPNTSIDQNKNSQGGVELLKWIKHKQKSGVLSPPKNILVLTEYEDLLNKYSETNKSYRVFTYLYDSTCSSWRNQVREHIEEYILTTSSNIDSMPNNKVVYSVHGINTHGEWQKDFGRYIDGTQFSYIHVPYDYLYYPLTSFLCPHLRTEEVDRLVEDLIMTAKKYPNATVQLVGHSFGTYLIAEALAKLPVENAPKFDKIVLNGSVLKSNFNWSKIVEKHGISKIINNCSLQDKALLASQSVAIGLGMAGREGFKGKLTNIIENRYYKGGHSACLNKTQFEEWFTFFEQNEIQPHDHRSTVNLPILLKNTGIAILPICVPIILFLLFWNSIS</sequence>
<dbReference type="InterPro" id="IPR011006">
    <property type="entry name" value="CheY-like_superfamily"/>
</dbReference>
<reference evidence="5" key="1">
    <citation type="submission" date="2008-08" db="EMBL/GenBank/DDBJ databases">
        <title>Complete sequence of Vibrio fischeri strain MJ11.</title>
        <authorList>
            <person name="Mandel M.J."/>
            <person name="Stabb E.V."/>
            <person name="Ruby E.G."/>
            <person name="Ferriera S."/>
            <person name="Johnson J."/>
            <person name="Kravitz S."/>
            <person name="Beeson K."/>
            <person name="Sutton G."/>
            <person name="Rogers Y.-H."/>
            <person name="Friedman R."/>
            <person name="Frazier M."/>
            <person name="Venter J.C."/>
        </authorList>
    </citation>
    <scope>NUCLEOTIDE SEQUENCE [LARGE SCALE GENOMIC DNA]</scope>
    <source>
        <strain evidence="5">MJ11</strain>
    </source>
</reference>
<dbReference type="RefSeq" id="WP_012532951.1">
    <property type="nucleotide sequence ID" value="NC_011184.1"/>
</dbReference>
<dbReference type="InterPro" id="IPR010297">
    <property type="entry name" value="DUF900_hydrolase"/>
</dbReference>
<organism evidence="4 5">
    <name type="scientific">Aliivibrio fischeri (strain MJ11)</name>
    <name type="common">Vibrio fischeri</name>
    <dbReference type="NCBI Taxonomy" id="388396"/>
    <lineage>
        <taxon>Bacteria</taxon>
        <taxon>Pseudomonadati</taxon>
        <taxon>Pseudomonadota</taxon>
        <taxon>Gammaproteobacteria</taxon>
        <taxon>Vibrionales</taxon>
        <taxon>Vibrionaceae</taxon>
        <taxon>Aliivibrio</taxon>
    </lineage>
</organism>
<evidence type="ECO:0000313" key="4">
    <source>
        <dbReference type="EMBL" id="ACH65287.1"/>
    </source>
</evidence>
<gene>
    <name evidence="4" type="ordered locus">VFMJ11_1202</name>
</gene>
<accession>B5FDK8</accession>
<protein>
    <submittedName>
        <fullName evidence="4">Response regulator receiver protein</fullName>
    </submittedName>
</protein>
<dbReference type="KEGG" id="vfm:VFMJ11_1202"/>
<evidence type="ECO:0000256" key="2">
    <source>
        <dbReference type="SAM" id="Phobius"/>
    </source>
</evidence>
<dbReference type="Gene3D" id="3.40.50.1820">
    <property type="entry name" value="alpha/beta hydrolase"/>
    <property type="match status" value="1"/>
</dbReference>
<feature type="domain" description="Response regulatory" evidence="3">
    <location>
        <begin position="3"/>
        <end position="136"/>
    </location>
</feature>
<evidence type="ECO:0000256" key="1">
    <source>
        <dbReference type="PROSITE-ProRule" id="PRU00169"/>
    </source>
</evidence>
<dbReference type="SUPFAM" id="SSF52172">
    <property type="entry name" value="CheY-like"/>
    <property type="match status" value="1"/>
</dbReference>
<evidence type="ECO:0000259" key="3">
    <source>
        <dbReference type="PROSITE" id="PS50110"/>
    </source>
</evidence>
<proteinExistence type="predicted"/>
<reference evidence="4 5" key="2">
    <citation type="journal article" date="2009" name="Nature">
        <title>A single regulatory gene is sufficient to alter bacterial host range.</title>
        <authorList>
            <person name="Mandel M.J."/>
            <person name="Wollenberg M.S."/>
            <person name="Stabb E.V."/>
            <person name="Visick K.L."/>
            <person name="Ruby E.G."/>
        </authorList>
    </citation>
    <scope>NUCLEOTIDE SEQUENCE [LARGE SCALE GENOMIC DNA]</scope>
    <source>
        <strain evidence="4 5">MJ11</strain>
    </source>
</reference>
<name>B5FDK8_ALIFM</name>
<dbReference type="SUPFAM" id="SSF53474">
    <property type="entry name" value="alpha/beta-Hydrolases"/>
    <property type="match status" value="1"/>
</dbReference>
<keyword evidence="1" id="KW-0597">Phosphoprotein</keyword>
<dbReference type="HOGENOM" id="CLU_713174_0_0_6"/>
<feature type="transmembrane region" description="Helical" evidence="2">
    <location>
        <begin position="366"/>
        <end position="384"/>
    </location>
</feature>
<dbReference type="InterPro" id="IPR029058">
    <property type="entry name" value="AB_hydrolase_fold"/>
</dbReference>
<evidence type="ECO:0000313" key="5">
    <source>
        <dbReference type="Proteomes" id="UP000001857"/>
    </source>
</evidence>
<dbReference type="Pfam" id="PF05990">
    <property type="entry name" value="DUF900"/>
    <property type="match status" value="1"/>
</dbReference>
<dbReference type="EMBL" id="CP001139">
    <property type="protein sequence ID" value="ACH65287.1"/>
    <property type="molecule type" value="Genomic_DNA"/>
</dbReference>
<dbReference type="PROSITE" id="PS50110">
    <property type="entry name" value="RESPONSE_REGULATORY"/>
    <property type="match status" value="1"/>
</dbReference>
<keyword evidence="2" id="KW-0812">Transmembrane</keyword>
<feature type="modified residue" description="4-aspartylphosphate" evidence="1">
    <location>
        <position position="54"/>
    </location>
</feature>
<keyword evidence="2" id="KW-1133">Transmembrane helix</keyword>
<dbReference type="Pfam" id="PF00072">
    <property type="entry name" value="Response_reg"/>
    <property type="match status" value="1"/>
</dbReference>
<dbReference type="GO" id="GO:0000160">
    <property type="term" value="P:phosphorelay signal transduction system"/>
    <property type="evidence" value="ECO:0007669"/>
    <property type="project" value="InterPro"/>
</dbReference>
<dbReference type="Proteomes" id="UP000001857">
    <property type="component" value="Chromosome I"/>
</dbReference>
<dbReference type="InterPro" id="IPR001789">
    <property type="entry name" value="Sig_transdc_resp-reg_receiver"/>
</dbReference>